<dbReference type="Proteomes" id="UP001229355">
    <property type="component" value="Chromosome 1"/>
</dbReference>
<evidence type="ECO:0000313" key="2">
    <source>
        <dbReference type="Proteomes" id="UP001229355"/>
    </source>
</evidence>
<sequence length="273" mass="30499">MEVAIAATTSLWSNAAVSKIELTVPEIVATIKKSSIMNIVIEGKDDVIAYRNIEDRAGSELGVVALLVSAGGRDKVLQIHDALVNDAAYTRCLFICDRDFWIFSGIPIEYQLNKILTTEGYSIESDLFRDYDLTNLLTSGERPQFLVEVEYFKRWFSYNVARKLRGESVSISAHVNEVVDQRLDELELETAFVSPGHSLAVYQTICSDPVRFLRGKSYLALCVRKLSASDRRPKHSSLSLFEHAVAARGALLRRLEDLVIDALRGDVQTQSVP</sequence>
<name>A0ABY8D6C1_9HYPH</name>
<organism evidence="1 2">
    <name type="scientific">Sinorhizobium garamanticum</name>
    <dbReference type="NCBI Taxonomy" id="680247"/>
    <lineage>
        <taxon>Bacteria</taxon>
        <taxon>Pseudomonadati</taxon>
        <taxon>Pseudomonadota</taxon>
        <taxon>Alphaproteobacteria</taxon>
        <taxon>Hyphomicrobiales</taxon>
        <taxon>Rhizobiaceae</taxon>
        <taxon>Sinorhizobium/Ensifer group</taxon>
        <taxon>Sinorhizobium</taxon>
    </lineage>
</organism>
<proteinExistence type="predicted"/>
<evidence type="ECO:0000313" key="1">
    <source>
        <dbReference type="EMBL" id="WEX86418.1"/>
    </source>
</evidence>
<keyword evidence="2" id="KW-1185">Reference proteome</keyword>
<gene>
    <name evidence="1" type="ORF">PZN02_002700</name>
</gene>
<dbReference type="RefSeq" id="WP_280658484.1">
    <property type="nucleotide sequence ID" value="NZ_CP120373.1"/>
</dbReference>
<accession>A0ABY8D6C1</accession>
<reference evidence="1 2" key="1">
    <citation type="submission" date="2023-03" db="EMBL/GenBank/DDBJ databases">
        <authorList>
            <person name="Kaur S."/>
            <person name="Espinosa-Saiz D."/>
            <person name="Velazquez E."/>
            <person name="Menendez E."/>
            <person name="diCenzo G.C."/>
        </authorList>
    </citation>
    <scope>NUCLEOTIDE SEQUENCE [LARGE SCALE GENOMIC DNA]</scope>
    <source>
        <strain evidence="1 2">LMG 24692</strain>
    </source>
</reference>
<dbReference type="EMBL" id="CP120373">
    <property type="protein sequence ID" value="WEX86418.1"/>
    <property type="molecule type" value="Genomic_DNA"/>
</dbReference>
<protein>
    <submittedName>
        <fullName evidence="1">DUF4435 domain-containing protein</fullName>
    </submittedName>
</protein>